<evidence type="ECO:0000259" key="1">
    <source>
        <dbReference type="PROSITE" id="PS50011"/>
    </source>
</evidence>
<dbReference type="Gene3D" id="1.10.510.10">
    <property type="entry name" value="Transferase(Phosphotransferase) domain 1"/>
    <property type="match status" value="1"/>
</dbReference>
<dbReference type="Pfam" id="PF07714">
    <property type="entry name" value="PK_Tyr_Ser-Thr"/>
    <property type="match status" value="1"/>
</dbReference>
<dbReference type="SUPFAM" id="SSF56112">
    <property type="entry name" value="Protein kinase-like (PK-like)"/>
    <property type="match status" value="1"/>
</dbReference>
<reference evidence="2" key="1">
    <citation type="submission" date="2021-06" db="EMBL/GenBank/DDBJ databases">
        <authorList>
            <person name="Kallberg Y."/>
            <person name="Tangrot J."/>
            <person name="Rosling A."/>
        </authorList>
    </citation>
    <scope>NUCLEOTIDE SEQUENCE</scope>
    <source>
        <strain evidence="2">CL551</strain>
    </source>
</reference>
<sequence>MDPDYDDDFSEFELLELLSKARYSKVRSSKVKCPKCHHYFISKTDPQLCKYCFSNKFQQVDSGSKEVDKYIKNTHTNLREKQLAWISYDDLEIREQIGQGGFGKIFKALWSRRETVYSKHKGKKENVYKQTVALKIFNDSNVIGFDFLNELQHTNQSFKKYRDRRCPIVLCFGVSREPSSGNLILIMEHCRDGDFHKHLSKDFEKITWMTKAWYLRPTINALYKKVCKFVDPKGSPSNIRNRYKPIFEESENERMKIIRTARDVINEHSESVYTSRLLTPMLTEIKLIT</sequence>
<dbReference type="PROSITE" id="PS50011">
    <property type="entry name" value="PROTEIN_KINASE_DOM"/>
    <property type="match status" value="1"/>
</dbReference>
<evidence type="ECO:0000313" key="2">
    <source>
        <dbReference type="EMBL" id="CAG8695632.1"/>
    </source>
</evidence>
<dbReference type="GO" id="GO:0005524">
    <property type="term" value="F:ATP binding"/>
    <property type="evidence" value="ECO:0007669"/>
    <property type="project" value="InterPro"/>
</dbReference>
<dbReference type="InterPro" id="IPR000719">
    <property type="entry name" value="Prot_kinase_dom"/>
</dbReference>
<keyword evidence="3" id="KW-1185">Reference proteome</keyword>
<evidence type="ECO:0000313" key="3">
    <source>
        <dbReference type="Proteomes" id="UP000789342"/>
    </source>
</evidence>
<dbReference type="GO" id="GO:0004672">
    <property type="term" value="F:protein kinase activity"/>
    <property type="evidence" value="ECO:0007669"/>
    <property type="project" value="InterPro"/>
</dbReference>
<dbReference type="InterPro" id="IPR001245">
    <property type="entry name" value="Ser-Thr/Tyr_kinase_cat_dom"/>
</dbReference>
<dbReference type="InterPro" id="IPR011009">
    <property type="entry name" value="Kinase-like_dom_sf"/>
</dbReference>
<organism evidence="2 3">
    <name type="scientific">Acaulospora morrowiae</name>
    <dbReference type="NCBI Taxonomy" id="94023"/>
    <lineage>
        <taxon>Eukaryota</taxon>
        <taxon>Fungi</taxon>
        <taxon>Fungi incertae sedis</taxon>
        <taxon>Mucoromycota</taxon>
        <taxon>Glomeromycotina</taxon>
        <taxon>Glomeromycetes</taxon>
        <taxon>Diversisporales</taxon>
        <taxon>Acaulosporaceae</taxon>
        <taxon>Acaulospora</taxon>
    </lineage>
</organism>
<protein>
    <submittedName>
        <fullName evidence="2">2361_t:CDS:1</fullName>
    </submittedName>
</protein>
<name>A0A9N9EU30_9GLOM</name>
<dbReference type="AlphaFoldDB" id="A0A9N9EU30"/>
<comment type="caution">
    <text evidence="2">The sequence shown here is derived from an EMBL/GenBank/DDBJ whole genome shotgun (WGS) entry which is preliminary data.</text>
</comment>
<dbReference type="EMBL" id="CAJVPV010016016">
    <property type="protein sequence ID" value="CAG8695632.1"/>
    <property type="molecule type" value="Genomic_DNA"/>
</dbReference>
<proteinExistence type="predicted"/>
<accession>A0A9N9EU30</accession>
<dbReference type="Proteomes" id="UP000789342">
    <property type="component" value="Unassembled WGS sequence"/>
</dbReference>
<feature type="non-terminal residue" evidence="2">
    <location>
        <position position="289"/>
    </location>
</feature>
<dbReference type="OrthoDB" id="2428671at2759"/>
<gene>
    <name evidence="2" type="ORF">AMORRO_LOCUS11837</name>
</gene>
<feature type="domain" description="Protein kinase" evidence="1">
    <location>
        <begin position="91"/>
        <end position="289"/>
    </location>
</feature>